<reference evidence="1 2" key="2">
    <citation type="journal article" date="2015" name="Eukaryot. Cell">
        <title>Asexual propagation of a virulent clone complex in a human and feline outbreak of sporotrichosis.</title>
        <authorList>
            <person name="Teixeira Mde M."/>
            <person name="Rodrigues A.M."/>
            <person name="Tsui C.K."/>
            <person name="de Almeida L.G."/>
            <person name="Van Diepeningen A.D."/>
            <person name="van den Ende B.G."/>
            <person name="Fernandes G.F."/>
            <person name="Kano R."/>
            <person name="Hamelin R.C."/>
            <person name="Lopes-Bezerra L.M."/>
            <person name="Vasconcelos A.T."/>
            <person name="de Hoog S."/>
            <person name="de Camargo Z.P."/>
            <person name="Felipe M.S."/>
        </authorList>
    </citation>
    <scope>NUCLEOTIDE SEQUENCE [LARGE SCALE GENOMIC DNA]</scope>
    <source>
        <strain evidence="1 2">1099-18</strain>
    </source>
</reference>
<sequence>MGMCVACVVEYGSRQRRKWCPVWSASFWTIHNGRWFGHLGVEVCLRIVRLRFIQQNCVATVTITSSLSRCSILTPQAQAILEQDELDDGQIIVGPDEARQ</sequence>
<dbReference type="VEuPathDB" id="FungiDB:SPSK_02021"/>
<evidence type="ECO:0000313" key="1">
    <source>
        <dbReference type="EMBL" id="KJR87241.1"/>
    </source>
</evidence>
<gene>
    <name evidence="1" type="ORF">SPSK_02021</name>
</gene>
<dbReference type="GeneID" id="27664196"/>
<protein>
    <submittedName>
        <fullName evidence="1">Uncharacterized protein</fullName>
    </submittedName>
</protein>
<dbReference type="AlphaFoldDB" id="A0A0F2MGF2"/>
<dbReference type="KEGG" id="ssck:SPSK_02021"/>
<proteinExistence type="predicted"/>
<dbReference type="Proteomes" id="UP000033710">
    <property type="component" value="Unassembled WGS sequence"/>
</dbReference>
<dbReference type="RefSeq" id="XP_016589917.1">
    <property type="nucleotide sequence ID" value="XM_016728919.1"/>
</dbReference>
<organism evidence="1 2">
    <name type="scientific">Sporothrix schenckii 1099-18</name>
    <dbReference type="NCBI Taxonomy" id="1397361"/>
    <lineage>
        <taxon>Eukaryota</taxon>
        <taxon>Fungi</taxon>
        <taxon>Dikarya</taxon>
        <taxon>Ascomycota</taxon>
        <taxon>Pezizomycotina</taxon>
        <taxon>Sordariomycetes</taxon>
        <taxon>Sordariomycetidae</taxon>
        <taxon>Ophiostomatales</taxon>
        <taxon>Ophiostomataceae</taxon>
        <taxon>Sporothrix</taxon>
    </lineage>
</organism>
<evidence type="ECO:0000313" key="2">
    <source>
        <dbReference type="Proteomes" id="UP000033710"/>
    </source>
</evidence>
<reference evidence="1 2" key="1">
    <citation type="journal article" date="2014" name="BMC Genomics">
        <title>Comparative genomics of the major fungal agents of human and animal Sporotrichosis: Sporothrix schenckii and Sporothrix brasiliensis.</title>
        <authorList>
            <person name="Teixeira M.M."/>
            <person name="de Almeida L.G."/>
            <person name="Kubitschek-Barreira P."/>
            <person name="Alves F.L."/>
            <person name="Kioshima E.S."/>
            <person name="Abadio A.K."/>
            <person name="Fernandes L."/>
            <person name="Derengowski L.S."/>
            <person name="Ferreira K.S."/>
            <person name="Souza R.C."/>
            <person name="Ruiz J.C."/>
            <person name="de Andrade N.C."/>
            <person name="Paes H.C."/>
            <person name="Nicola A.M."/>
            <person name="Albuquerque P."/>
            <person name="Gerber A.L."/>
            <person name="Martins V.P."/>
            <person name="Peconick L.D."/>
            <person name="Neto A.V."/>
            <person name="Chaucanez C.B."/>
            <person name="Silva P.A."/>
            <person name="Cunha O.L."/>
            <person name="de Oliveira F.F."/>
            <person name="dos Santos T.C."/>
            <person name="Barros A.L."/>
            <person name="Soares M.A."/>
            <person name="de Oliveira L.M."/>
            <person name="Marini M.M."/>
            <person name="Villalobos-Duno H."/>
            <person name="Cunha M.M."/>
            <person name="de Hoog S."/>
            <person name="da Silveira J.F."/>
            <person name="Henrissat B."/>
            <person name="Nino-Vega G.A."/>
            <person name="Cisalpino P.S."/>
            <person name="Mora-Montes H.M."/>
            <person name="Almeida S.R."/>
            <person name="Stajich J.E."/>
            <person name="Lopes-Bezerra L.M."/>
            <person name="Vasconcelos A.T."/>
            <person name="Felipe M.S."/>
        </authorList>
    </citation>
    <scope>NUCLEOTIDE SEQUENCE [LARGE SCALE GENOMIC DNA]</scope>
    <source>
        <strain evidence="1 2">1099-18</strain>
    </source>
</reference>
<accession>A0A0F2MGF2</accession>
<dbReference type="EMBL" id="AXCR01000005">
    <property type="protein sequence ID" value="KJR87241.1"/>
    <property type="molecule type" value="Genomic_DNA"/>
</dbReference>
<name>A0A0F2MGF2_SPOSC</name>
<comment type="caution">
    <text evidence="1">The sequence shown here is derived from an EMBL/GenBank/DDBJ whole genome shotgun (WGS) entry which is preliminary data.</text>
</comment>